<sequence length="100" mass="10425">MAANQHIDLSAVSTSGSGDDDSDIGTTAAATLVASTLKVISAVEQCASWRRAGAVQKSRPRSAAMRYVLRVKLSTVAASRTLWPTEVPSSSSTNSGTSRR</sequence>
<dbReference type="Gramene" id="PNW74365">
    <property type="protein sequence ID" value="PNW74365"/>
    <property type="gene ID" value="CHLRE_13g605404v5"/>
</dbReference>
<dbReference type="AlphaFoldDB" id="A0A2K3D1F6"/>
<dbReference type="RefSeq" id="XP_042917844.1">
    <property type="nucleotide sequence ID" value="XM_043069869.1"/>
</dbReference>
<keyword evidence="3" id="KW-1185">Reference proteome</keyword>
<evidence type="ECO:0000313" key="2">
    <source>
        <dbReference type="EMBL" id="PNW74365.1"/>
    </source>
</evidence>
<evidence type="ECO:0000313" key="3">
    <source>
        <dbReference type="Proteomes" id="UP000006906"/>
    </source>
</evidence>
<proteinExistence type="predicted"/>
<organism evidence="2 3">
    <name type="scientific">Chlamydomonas reinhardtii</name>
    <name type="common">Chlamydomonas smithii</name>
    <dbReference type="NCBI Taxonomy" id="3055"/>
    <lineage>
        <taxon>Eukaryota</taxon>
        <taxon>Viridiplantae</taxon>
        <taxon>Chlorophyta</taxon>
        <taxon>core chlorophytes</taxon>
        <taxon>Chlorophyceae</taxon>
        <taxon>CS clade</taxon>
        <taxon>Chlamydomonadales</taxon>
        <taxon>Chlamydomonadaceae</taxon>
        <taxon>Chlamydomonas</taxon>
    </lineage>
</organism>
<dbReference type="Proteomes" id="UP000006906">
    <property type="component" value="Chromosome 13"/>
</dbReference>
<name>A0A2K3D1F6_CHLRE</name>
<protein>
    <submittedName>
        <fullName evidence="2">Uncharacterized protein</fullName>
    </submittedName>
</protein>
<dbReference type="InParanoid" id="A0A2K3D1F6"/>
<evidence type="ECO:0000256" key="1">
    <source>
        <dbReference type="SAM" id="MobiDB-lite"/>
    </source>
</evidence>
<gene>
    <name evidence="2" type="ORF">CHLRE_13g605404v5</name>
</gene>
<dbReference type="EMBL" id="CM008974">
    <property type="protein sequence ID" value="PNW74365.1"/>
    <property type="molecule type" value="Genomic_DNA"/>
</dbReference>
<dbReference type="GeneID" id="66056118"/>
<accession>A0A2K3D1F6</accession>
<feature type="region of interest" description="Disordered" evidence="1">
    <location>
        <begin position="1"/>
        <end position="22"/>
    </location>
</feature>
<reference evidence="2 3" key="1">
    <citation type="journal article" date="2007" name="Science">
        <title>The Chlamydomonas genome reveals the evolution of key animal and plant functions.</title>
        <authorList>
            <person name="Merchant S.S."/>
            <person name="Prochnik S.E."/>
            <person name="Vallon O."/>
            <person name="Harris E.H."/>
            <person name="Karpowicz S.J."/>
            <person name="Witman G.B."/>
            <person name="Terry A."/>
            <person name="Salamov A."/>
            <person name="Fritz-Laylin L.K."/>
            <person name="Marechal-Drouard L."/>
            <person name="Marshall W.F."/>
            <person name="Qu L.H."/>
            <person name="Nelson D.R."/>
            <person name="Sanderfoot A.A."/>
            <person name="Spalding M.H."/>
            <person name="Kapitonov V.V."/>
            <person name="Ren Q."/>
            <person name="Ferris P."/>
            <person name="Lindquist E."/>
            <person name="Shapiro H."/>
            <person name="Lucas S.M."/>
            <person name="Grimwood J."/>
            <person name="Schmutz J."/>
            <person name="Cardol P."/>
            <person name="Cerutti H."/>
            <person name="Chanfreau G."/>
            <person name="Chen C.L."/>
            <person name="Cognat V."/>
            <person name="Croft M.T."/>
            <person name="Dent R."/>
            <person name="Dutcher S."/>
            <person name="Fernandez E."/>
            <person name="Fukuzawa H."/>
            <person name="Gonzalez-Ballester D."/>
            <person name="Gonzalez-Halphen D."/>
            <person name="Hallmann A."/>
            <person name="Hanikenne M."/>
            <person name="Hippler M."/>
            <person name="Inwood W."/>
            <person name="Jabbari K."/>
            <person name="Kalanon M."/>
            <person name="Kuras R."/>
            <person name="Lefebvre P.A."/>
            <person name="Lemaire S.D."/>
            <person name="Lobanov A.V."/>
            <person name="Lohr M."/>
            <person name="Manuell A."/>
            <person name="Meier I."/>
            <person name="Mets L."/>
            <person name="Mittag M."/>
            <person name="Mittelmeier T."/>
            <person name="Moroney J.V."/>
            <person name="Moseley J."/>
            <person name="Napoli C."/>
            <person name="Nedelcu A.M."/>
            <person name="Niyogi K."/>
            <person name="Novoselov S.V."/>
            <person name="Paulsen I.T."/>
            <person name="Pazour G."/>
            <person name="Purton S."/>
            <person name="Ral J.P."/>
            <person name="Riano-Pachon D.M."/>
            <person name="Riekhof W."/>
            <person name="Rymarquis L."/>
            <person name="Schroda M."/>
            <person name="Stern D."/>
            <person name="Umen J."/>
            <person name="Willows R."/>
            <person name="Wilson N."/>
            <person name="Zimmer S.L."/>
            <person name="Allmer J."/>
            <person name="Balk J."/>
            <person name="Bisova K."/>
            <person name="Chen C.J."/>
            <person name="Elias M."/>
            <person name="Gendler K."/>
            <person name="Hauser C."/>
            <person name="Lamb M.R."/>
            <person name="Ledford H."/>
            <person name="Long J.C."/>
            <person name="Minagawa J."/>
            <person name="Page M.D."/>
            <person name="Pan J."/>
            <person name="Pootakham W."/>
            <person name="Roje S."/>
            <person name="Rose A."/>
            <person name="Stahlberg E."/>
            <person name="Terauchi A.M."/>
            <person name="Yang P."/>
            <person name="Ball S."/>
            <person name="Bowler C."/>
            <person name="Dieckmann C.L."/>
            <person name="Gladyshev V.N."/>
            <person name="Green P."/>
            <person name="Jorgensen R."/>
            <person name="Mayfield S."/>
            <person name="Mueller-Roeber B."/>
            <person name="Rajamani S."/>
            <person name="Sayre R.T."/>
            <person name="Brokstein P."/>
            <person name="Dubchak I."/>
            <person name="Goodstein D."/>
            <person name="Hornick L."/>
            <person name="Huang Y.W."/>
            <person name="Jhaveri J."/>
            <person name="Luo Y."/>
            <person name="Martinez D."/>
            <person name="Ngau W.C."/>
            <person name="Otillar B."/>
            <person name="Poliakov A."/>
            <person name="Porter A."/>
            <person name="Szajkowski L."/>
            <person name="Werner G."/>
            <person name="Zhou K."/>
            <person name="Grigoriev I.V."/>
            <person name="Rokhsar D.S."/>
            <person name="Grossman A.R."/>
        </authorList>
    </citation>
    <scope>NUCLEOTIDE SEQUENCE [LARGE SCALE GENOMIC DNA]</scope>
    <source>
        <strain evidence="3">CC-503</strain>
    </source>
</reference>
<dbReference type="KEGG" id="cre:CHLRE_13g605404v5"/>
<dbReference type="ExpressionAtlas" id="A0A2K3D1F6">
    <property type="expression patterns" value="baseline"/>
</dbReference>